<dbReference type="Pfam" id="PF05860">
    <property type="entry name" value="TPS"/>
    <property type="match status" value="1"/>
</dbReference>
<dbReference type="EMBL" id="JACJTA010000006">
    <property type="protein sequence ID" value="MBD2603786.1"/>
    <property type="molecule type" value="Genomic_DNA"/>
</dbReference>
<protein>
    <submittedName>
        <fullName evidence="4">Filamentous hemagglutinin N-terminal domain-containing protein</fullName>
    </submittedName>
</protein>
<dbReference type="NCBIfam" id="TIGR01901">
    <property type="entry name" value="adhes_NPXG"/>
    <property type="match status" value="1"/>
</dbReference>
<gene>
    <name evidence="4" type="ORF">H6G81_04380</name>
</gene>
<feature type="signal peptide" evidence="2">
    <location>
        <begin position="1"/>
        <end position="26"/>
    </location>
</feature>
<evidence type="ECO:0000259" key="3">
    <source>
        <dbReference type="SMART" id="SM00912"/>
    </source>
</evidence>
<feature type="region of interest" description="Disordered" evidence="1">
    <location>
        <begin position="1244"/>
        <end position="1264"/>
    </location>
</feature>
<feature type="domain" description="Filamentous haemagglutinin FhaB/tRNA nuclease CdiA-like TPS" evidence="3">
    <location>
        <begin position="42"/>
        <end position="148"/>
    </location>
</feature>
<feature type="region of interest" description="Disordered" evidence="1">
    <location>
        <begin position="182"/>
        <end position="202"/>
    </location>
</feature>
<evidence type="ECO:0000256" key="2">
    <source>
        <dbReference type="SAM" id="SignalP"/>
    </source>
</evidence>
<dbReference type="RefSeq" id="WP_029630397.1">
    <property type="nucleotide sequence ID" value="NZ_JACJTA010000006.1"/>
</dbReference>
<sequence>MRQLQKLLQKFLFTSVFILACTPANAQITPDNTLGTEASRLTPNILINNVPGDKIDGGAQRGINLFHSFSQFNVGDGQRVYFGNPVGVENILTRVTGGNASNIFGTLGVDGAANLFLINPNGILFGQNARLDVRGSFLGTTANAVQFGNQGNFSATNPQAPPLLTIQPSALLFNQLNQGAITNRSRPNETDTANSASFSPQQGSRFLVGGDITFDGGGVFAVGNRLELGGLAGVGTVGLTGSGNEMQLNFPENLPRADVTLQNNAFAFTTGGGAVTVYARNLSLSETSFIATALQAGEGKAGIPAGDVVINATGAVTLDSKSFITNTGLDNSLGDSGNVTIDAQSIRLNNTSQITTGGQRSQGNIRLNAAEDVTLDNNSQISTSGSQNSIGNGGDIAIKARTINLSNQAVIDSGNIGQGRSGKTTLQAQDTISLFNGARISSSSGASVFGGTNSEASGDIEIQARTLSLEGEYTIISSRNFDEGRAGDIRITTDDSISLNGFASISSSSNGKGDGGNIQLQTRTLTLSNGANIGTQTQGQGNSGNLLINADSVSLSGSTVFGSRNGESFITGSRLATRAQGSGNGGQLIINTGKLSVRDGGDIATGVGIDQPGRGGDLIINAKDSVEVIGFIPNSGQLSGIGTSTLGSGDAGNLTITTPRLSIRDGGTVTTSAATNTSTGRGGNLTINASDFVEVVGLSPDNKFFSDISAGTLGAGDAGDITINTGRLSIRGGALVGTDTRLGSKGRGGNLTVNASENVEVVGVGITPNGQLSSRLTASTSGAGNAGNLTINARSLSVRDLGIVSATVNSGSTGQGGNLTVNASDFVEVVGSSPDGQLGSVLTTATFGSGNAGRLNINTRRLSIRDLAFISTAAAEGSTGHGGDLTINASDLVELVGHSPDNMLGSFLTTFTEGTGDAGRLSITTNRLSIREGGYITTGTSSTGRGGDININATDSVEIVANPANTDLADGIFTSTGGSGNAGDLSIRTQRLSVRNGGAISAGTAPGSTGRGGNLTVNASDSVEVVGISNNGSLPSFLSVRSRGEGQAGNITVNSPRISVKDKGVINAESFAADGGNITLNTNLLLLRRGGNISATAGLAQGVGNGGNIKINAPLIVAVDKENSDISANAFQGSGGNVTINTKGIFGIVPASFPTAQSDITASSQLGVQGQINIIQPDVQPTQGIIELPDQIIDATNQFAQDCPRGSNAKKPLGKFVVSGRGAIPPSPFQPLVGTSNLSPLATLEGSSPKVSNSSSTPSIPPTQPALVEAQGWVKTPDGKIMLVAQAPETTLSSRVSASVCPVSK</sequence>
<dbReference type="Proteomes" id="UP000660380">
    <property type="component" value="Unassembled WGS sequence"/>
</dbReference>
<organism evidence="4 5">
    <name type="scientific">Scytonema hofmannii FACHB-248</name>
    <dbReference type="NCBI Taxonomy" id="1842502"/>
    <lineage>
        <taxon>Bacteria</taxon>
        <taxon>Bacillati</taxon>
        <taxon>Cyanobacteriota</taxon>
        <taxon>Cyanophyceae</taxon>
        <taxon>Nostocales</taxon>
        <taxon>Scytonemataceae</taxon>
        <taxon>Scytonema</taxon>
    </lineage>
</organism>
<name>A0ABR8GKP2_9CYAN</name>
<dbReference type="InterPro" id="IPR011050">
    <property type="entry name" value="Pectin_lyase_fold/virulence"/>
</dbReference>
<feature type="compositionally biased region" description="Low complexity" evidence="1">
    <location>
        <begin position="1247"/>
        <end position="1258"/>
    </location>
</feature>
<proteinExistence type="predicted"/>
<evidence type="ECO:0000313" key="5">
    <source>
        <dbReference type="Proteomes" id="UP000660380"/>
    </source>
</evidence>
<dbReference type="SMART" id="SM00912">
    <property type="entry name" value="Haemagg_act"/>
    <property type="match status" value="1"/>
</dbReference>
<evidence type="ECO:0000313" key="4">
    <source>
        <dbReference type="EMBL" id="MBD2603786.1"/>
    </source>
</evidence>
<keyword evidence="2" id="KW-0732">Signal</keyword>
<feature type="chain" id="PRO_5046501049" evidence="2">
    <location>
        <begin position="27"/>
        <end position="1305"/>
    </location>
</feature>
<reference evidence="4 5" key="1">
    <citation type="journal article" date="2020" name="ISME J.">
        <title>Comparative genomics reveals insights into cyanobacterial evolution and habitat adaptation.</title>
        <authorList>
            <person name="Chen M.Y."/>
            <person name="Teng W.K."/>
            <person name="Zhao L."/>
            <person name="Hu C.X."/>
            <person name="Zhou Y.K."/>
            <person name="Han B.P."/>
            <person name="Song L.R."/>
            <person name="Shu W.S."/>
        </authorList>
    </citation>
    <scope>NUCLEOTIDE SEQUENCE [LARGE SCALE GENOMIC DNA]</scope>
    <source>
        <strain evidence="4 5">FACHB-248</strain>
    </source>
</reference>
<dbReference type="InterPro" id="IPR012334">
    <property type="entry name" value="Pectin_lyas_fold"/>
</dbReference>
<dbReference type="SUPFAM" id="SSF51126">
    <property type="entry name" value="Pectin lyase-like"/>
    <property type="match status" value="6"/>
</dbReference>
<dbReference type="PROSITE" id="PS51257">
    <property type="entry name" value="PROKAR_LIPOPROTEIN"/>
    <property type="match status" value="1"/>
</dbReference>
<dbReference type="InterPro" id="IPR008638">
    <property type="entry name" value="FhaB/CdiA-like_TPS"/>
</dbReference>
<keyword evidence="5" id="KW-1185">Reference proteome</keyword>
<dbReference type="Gene3D" id="2.160.20.10">
    <property type="entry name" value="Single-stranded right-handed beta-helix, Pectin lyase-like"/>
    <property type="match status" value="4"/>
</dbReference>
<comment type="caution">
    <text evidence="4">The sequence shown here is derived from an EMBL/GenBank/DDBJ whole genome shotgun (WGS) entry which is preliminary data.</text>
</comment>
<evidence type="ECO:0000256" key="1">
    <source>
        <dbReference type="SAM" id="MobiDB-lite"/>
    </source>
</evidence>
<accession>A0ABR8GKP2</accession>